<evidence type="ECO:0000259" key="2">
    <source>
        <dbReference type="PROSITE" id="PS51184"/>
    </source>
</evidence>
<dbReference type="GeneID" id="8851606"/>
<dbReference type="InParanoid" id="D2VBK3"/>
<dbReference type="SUPFAM" id="SSF81383">
    <property type="entry name" value="F-box domain"/>
    <property type="match status" value="1"/>
</dbReference>
<feature type="domain" description="JmjC" evidence="2">
    <location>
        <begin position="269"/>
        <end position="477"/>
    </location>
</feature>
<dbReference type="SMART" id="SM00558">
    <property type="entry name" value="JmjC"/>
    <property type="match status" value="1"/>
</dbReference>
<dbReference type="Proteomes" id="UP000006671">
    <property type="component" value="Unassembled WGS sequence"/>
</dbReference>
<dbReference type="SUPFAM" id="SSF51197">
    <property type="entry name" value="Clavaminate synthase-like"/>
    <property type="match status" value="1"/>
</dbReference>
<accession>D2VBK3</accession>
<dbReference type="VEuPathDB" id="AmoebaDB:NAEGRDRAFT_66246"/>
<dbReference type="PANTHER" id="PTHR12480">
    <property type="entry name" value="ARGININE DEMETHYLASE AND LYSYL-HYDROXYLASE JMJD"/>
    <property type="match status" value="1"/>
</dbReference>
<reference evidence="3 4" key="1">
    <citation type="journal article" date="2010" name="Cell">
        <title>The genome of Naegleria gruberi illuminates early eukaryotic versatility.</title>
        <authorList>
            <person name="Fritz-Laylin L.K."/>
            <person name="Prochnik S.E."/>
            <person name="Ginger M.L."/>
            <person name="Dacks J.B."/>
            <person name="Carpenter M.L."/>
            <person name="Field M.C."/>
            <person name="Kuo A."/>
            <person name="Paredez A."/>
            <person name="Chapman J."/>
            <person name="Pham J."/>
            <person name="Shu S."/>
            <person name="Neupane R."/>
            <person name="Cipriano M."/>
            <person name="Mancuso J."/>
            <person name="Tu H."/>
            <person name="Salamov A."/>
            <person name="Lindquist E."/>
            <person name="Shapiro H."/>
            <person name="Lucas S."/>
            <person name="Grigoriev I.V."/>
            <person name="Cande W.Z."/>
            <person name="Fulton C."/>
            <person name="Rokhsar D.S."/>
            <person name="Dawson S.C."/>
        </authorList>
    </citation>
    <scope>NUCLEOTIDE SEQUENCE [LARGE SCALE GENOMIC DNA]</scope>
    <source>
        <strain evidence="3 4">NEG-M</strain>
    </source>
</reference>
<dbReference type="STRING" id="5762.D2VBK3"/>
<dbReference type="AlphaFoldDB" id="D2VBK3"/>
<organism evidence="4">
    <name type="scientific">Naegleria gruberi</name>
    <name type="common">Amoeba</name>
    <dbReference type="NCBI Taxonomy" id="5762"/>
    <lineage>
        <taxon>Eukaryota</taxon>
        <taxon>Discoba</taxon>
        <taxon>Heterolobosea</taxon>
        <taxon>Tetramitia</taxon>
        <taxon>Eutetramitia</taxon>
        <taxon>Vahlkampfiidae</taxon>
        <taxon>Naegleria</taxon>
    </lineage>
</organism>
<keyword evidence="1" id="KW-0175">Coiled coil</keyword>
<feature type="coiled-coil region" evidence="1">
    <location>
        <begin position="340"/>
        <end position="371"/>
    </location>
</feature>
<dbReference type="Gene3D" id="2.60.120.650">
    <property type="entry name" value="Cupin"/>
    <property type="match status" value="1"/>
</dbReference>
<dbReference type="Pfam" id="PF13621">
    <property type="entry name" value="Cupin_8"/>
    <property type="match status" value="1"/>
</dbReference>
<dbReference type="KEGG" id="ngr:NAEGRDRAFT_66246"/>
<proteinExistence type="predicted"/>
<dbReference type="OrthoDB" id="424465at2759"/>
<dbReference type="FunCoup" id="D2VBK3">
    <property type="interactions" value="188"/>
</dbReference>
<dbReference type="InterPro" id="IPR041667">
    <property type="entry name" value="Cupin_8"/>
</dbReference>
<keyword evidence="4" id="KW-1185">Reference proteome</keyword>
<dbReference type="InterPro" id="IPR001810">
    <property type="entry name" value="F-box_dom"/>
</dbReference>
<evidence type="ECO:0000313" key="3">
    <source>
        <dbReference type="EMBL" id="EFC45923.1"/>
    </source>
</evidence>
<evidence type="ECO:0000256" key="1">
    <source>
        <dbReference type="SAM" id="Coils"/>
    </source>
</evidence>
<dbReference type="Pfam" id="PF12937">
    <property type="entry name" value="F-box-like"/>
    <property type="match status" value="1"/>
</dbReference>
<dbReference type="Gene3D" id="1.20.1280.50">
    <property type="match status" value="1"/>
</dbReference>
<name>D2VBK3_NAEGR</name>
<dbReference type="InterPro" id="IPR050910">
    <property type="entry name" value="JMJD6_ArgDemeth/LysHydrox"/>
</dbReference>
<dbReference type="PROSITE" id="PS51184">
    <property type="entry name" value="JMJC"/>
    <property type="match status" value="1"/>
</dbReference>
<gene>
    <name evidence="3" type="ORF">NAEGRDRAFT_66246</name>
</gene>
<dbReference type="eggNOG" id="KOG2130">
    <property type="taxonomic scope" value="Eukaryota"/>
</dbReference>
<dbReference type="EMBL" id="GG738861">
    <property type="protein sequence ID" value="EFC45923.1"/>
    <property type="molecule type" value="Genomic_DNA"/>
</dbReference>
<dbReference type="RefSeq" id="XP_002678667.1">
    <property type="nucleotide sequence ID" value="XM_002678621.1"/>
</dbReference>
<dbReference type="InterPro" id="IPR003347">
    <property type="entry name" value="JmjC_dom"/>
</dbReference>
<sequence length="527" mass="62275">MTTITAPGVSVVDPINKEPAQAQENFKPIIREKGLGLLQEIPDDGIVEIIIPYLSKSELCNLSLVSKTLLVLSEDHSMWRQFTLNEFQGNFWYEKSWKYTYIHAWWLSKKIEKPCPFTGFSGTLYSRWSRSQFDMSLFDIPFSHIERIPAESITYEQFTEKYNKFQIPVIITGALSSWKAMTNWKLDSFLEKYGEVEFKTDQQVSHLGPHYSELYREYLQDKKEGKDLSKYDEHRKEGNIKIKFQNYANYMKHNQDENPIYVFDSKFAERDVRLLDEYEIPQLFKEDFFEQCLSLDERPLFRWLVVGPARSGTQFHMDPYLTSAWNALLSGRKRWLFYPMSHVSEDLEEAIEEMKSAEQEMIQEKLQFEKQIKTKLLHEGKINKIYEDEFEIKDNAQPVPSYVPCSEPIQWLTNEYYEALNQGRRPWECVQYPGDLIFVPSTWWHMVLNLDDTFAVTQNFCDSSNVHLVYSDLVKRSPRMAKLLRRGLQRIGKLDLIRPYLSEEEYKDAVEKANETDDIEMKDSCNK</sequence>
<dbReference type="InterPro" id="IPR036047">
    <property type="entry name" value="F-box-like_dom_sf"/>
</dbReference>
<evidence type="ECO:0000313" key="4">
    <source>
        <dbReference type="Proteomes" id="UP000006671"/>
    </source>
</evidence>
<protein>
    <submittedName>
        <fullName evidence="3">Jmjc domain-containing protein</fullName>
    </submittedName>
</protein>